<proteinExistence type="predicted"/>
<dbReference type="InterPro" id="IPR001258">
    <property type="entry name" value="NHL_repeat"/>
</dbReference>
<keyword evidence="5" id="KW-1185">Reference proteome</keyword>
<dbReference type="Proteomes" id="UP001497497">
    <property type="component" value="Unassembled WGS sequence"/>
</dbReference>
<keyword evidence="1" id="KW-0677">Repeat</keyword>
<evidence type="ECO:0000313" key="4">
    <source>
        <dbReference type="EMBL" id="CAL1531889.1"/>
    </source>
</evidence>
<evidence type="ECO:0000256" key="3">
    <source>
        <dbReference type="SAM" id="MobiDB-lite"/>
    </source>
</evidence>
<dbReference type="GO" id="GO:0000209">
    <property type="term" value="P:protein polyubiquitination"/>
    <property type="evidence" value="ECO:0007669"/>
    <property type="project" value="TreeGrafter"/>
</dbReference>
<dbReference type="InterPro" id="IPR050952">
    <property type="entry name" value="TRIM-NHL_E3_ligases"/>
</dbReference>
<dbReference type="AlphaFoldDB" id="A0AAV2HDB9"/>
<protein>
    <submittedName>
        <fullName evidence="4">Uncharacterized protein</fullName>
    </submittedName>
</protein>
<name>A0AAV2HDB9_LYMST</name>
<comment type="caution">
    <text evidence="4">The sequence shown here is derived from an EMBL/GenBank/DDBJ whole genome shotgun (WGS) entry which is preliminary data.</text>
</comment>
<dbReference type="GO" id="GO:0061630">
    <property type="term" value="F:ubiquitin protein ligase activity"/>
    <property type="evidence" value="ECO:0007669"/>
    <property type="project" value="TreeGrafter"/>
</dbReference>
<feature type="region of interest" description="Disordered" evidence="3">
    <location>
        <begin position="84"/>
        <end position="106"/>
    </location>
</feature>
<evidence type="ECO:0000256" key="2">
    <source>
        <dbReference type="PROSITE-ProRule" id="PRU00504"/>
    </source>
</evidence>
<reference evidence="4 5" key="1">
    <citation type="submission" date="2024-04" db="EMBL/GenBank/DDBJ databases">
        <authorList>
            <consortium name="Genoscope - CEA"/>
            <person name="William W."/>
        </authorList>
    </citation>
    <scope>NUCLEOTIDE SEQUENCE [LARGE SCALE GENOMIC DNA]</scope>
</reference>
<sequence>MVDFQSHYRIHPLGFTAHPSRVGVKNLRTLYHEEGKKVFRSRHFRPVHDCRADVMKNHSSNQEFEAWILSHGLQQTYKAVDQLHSKTETSKPESRDPGKLISQIGSQGKADGEFNYPRGICTTMECDILVADSMNHRIQRFNQFGIFVNQVGCLGKGELKFNEPCDVIELPNGDVAVADRKNKSLQVLSEDFVFKYFIPLHEEPLSLGCDRESYIAIATTTKKVIMFDSYEREIRSSFPVGSKKKSKSGGVHVTMSYDSTIIVSDVEDGFIYKYSPKGDCLGYFKPDSQTQGLAVAAGNICLTPLGQILLVDTLNHTVNLYTDSGTFLQQVLKPTDDVGNIYSLALGLEGHLVVAEFSVVGDHCLKIFRYGQCKCHDGKTNSSKRKDTAQALKQAL</sequence>
<dbReference type="InterPro" id="IPR011042">
    <property type="entry name" value="6-blade_b-propeller_TolB-like"/>
</dbReference>
<dbReference type="GO" id="GO:0043161">
    <property type="term" value="P:proteasome-mediated ubiquitin-dependent protein catabolic process"/>
    <property type="evidence" value="ECO:0007669"/>
    <property type="project" value="TreeGrafter"/>
</dbReference>
<evidence type="ECO:0000313" key="5">
    <source>
        <dbReference type="Proteomes" id="UP001497497"/>
    </source>
</evidence>
<gene>
    <name evidence="4" type="ORF">GSLYS_00005984001</name>
</gene>
<dbReference type="CDD" id="cd05819">
    <property type="entry name" value="NHL"/>
    <property type="match status" value="1"/>
</dbReference>
<organism evidence="4 5">
    <name type="scientific">Lymnaea stagnalis</name>
    <name type="common">Great pond snail</name>
    <name type="synonym">Helix stagnalis</name>
    <dbReference type="NCBI Taxonomy" id="6523"/>
    <lineage>
        <taxon>Eukaryota</taxon>
        <taxon>Metazoa</taxon>
        <taxon>Spiralia</taxon>
        <taxon>Lophotrochozoa</taxon>
        <taxon>Mollusca</taxon>
        <taxon>Gastropoda</taxon>
        <taxon>Heterobranchia</taxon>
        <taxon>Euthyneura</taxon>
        <taxon>Panpulmonata</taxon>
        <taxon>Hygrophila</taxon>
        <taxon>Lymnaeoidea</taxon>
        <taxon>Lymnaeidae</taxon>
        <taxon>Lymnaea</taxon>
    </lineage>
</organism>
<dbReference type="PANTHER" id="PTHR24104:SF25">
    <property type="entry name" value="PROTEIN LIN-41"/>
    <property type="match status" value="1"/>
</dbReference>
<feature type="repeat" description="NHL" evidence="2">
    <location>
        <begin position="101"/>
        <end position="144"/>
    </location>
</feature>
<dbReference type="EMBL" id="CAXITT010000100">
    <property type="protein sequence ID" value="CAL1531889.1"/>
    <property type="molecule type" value="Genomic_DNA"/>
</dbReference>
<evidence type="ECO:0000256" key="1">
    <source>
        <dbReference type="ARBA" id="ARBA00022737"/>
    </source>
</evidence>
<dbReference type="GO" id="GO:0008270">
    <property type="term" value="F:zinc ion binding"/>
    <property type="evidence" value="ECO:0007669"/>
    <property type="project" value="UniProtKB-KW"/>
</dbReference>
<dbReference type="SUPFAM" id="SSF101898">
    <property type="entry name" value="NHL repeat"/>
    <property type="match status" value="1"/>
</dbReference>
<dbReference type="PANTHER" id="PTHR24104">
    <property type="entry name" value="E3 UBIQUITIN-PROTEIN LIGASE NHLRC1-RELATED"/>
    <property type="match status" value="1"/>
</dbReference>
<dbReference type="Pfam" id="PF01436">
    <property type="entry name" value="NHL"/>
    <property type="match status" value="1"/>
</dbReference>
<feature type="compositionally biased region" description="Basic and acidic residues" evidence="3">
    <location>
        <begin position="84"/>
        <end position="98"/>
    </location>
</feature>
<dbReference type="Gene3D" id="2.120.10.30">
    <property type="entry name" value="TolB, C-terminal domain"/>
    <property type="match status" value="1"/>
</dbReference>
<accession>A0AAV2HDB9</accession>
<dbReference type="PROSITE" id="PS51125">
    <property type="entry name" value="NHL"/>
    <property type="match status" value="1"/>
</dbReference>